<dbReference type="GO" id="GO:0006952">
    <property type="term" value="P:defense response"/>
    <property type="evidence" value="ECO:0007669"/>
    <property type="project" value="InterPro"/>
</dbReference>
<sequence>MLSLIAARELEQKKQRNQERIDNNRETIEDALRKLEEYRDKGEMSEIGYYDAFKLQTEQEDYHANVTRLKLAGIWDEIIGLLRRYELPDEFECREEWVELGTRFRCLMEPLDIANYYRFSTDKDTGPYMKPEDGSGPRPSRYRYPQRWLEHVNRKPTGYIDSCFRFEVEDLRIRIHTSNQKQNRDAAFEKVKDRVLKLEEYVLQWVEEEKLRRDLFFKKSTFVKWRWELPERHRMKSGIATLMGGKGNEPAFFS</sequence>
<organism evidence="3 4">
    <name type="scientific">Protea cynaroides</name>
    <dbReference type="NCBI Taxonomy" id="273540"/>
    <lineage>
        <taxon>Eukaryota</taxon>
        <taxon>Viridiplantae</taxon>
        <taxon>Streptophyta</taxon>
        <taxon>Embryophyta</taxon>
        <taxon>Tracheophyta</taxon>
        <taxon>Spermatophyta</taxon>
        <taxon>Magnoliopsida</taxon>
        <taxon>Proteales</taxon>
        <taxon>Proteaceae</taxon>
        <taxon>Protea</taxon>
    </lineage>
</organism>
<protein>
    <recommendedName>
        <fullName evidence="2">EDS1 EP domain-containing protein</fullName>
    </recommendedName>
</protein>
<evidence type="ECO:0000313" key="3">
    <source>
        <dbReference type="EMBL" id="KAJ4949773.1"/>
    </source>
</evidence>
<accession>A0A9Q0JTL7</accession>
<keyword evidence="1" id="KW-0175">Coiled coil</keyword>
<dbReference type="PANTHER" id="PTHR47090">
    <property type="entry name" value="PROTEIN EDS1-RELATED"/>
    <property type="match status" value="1"/>
</dbReference>
<dbReference type="OrthoDB" id="1702954at2759"/>
<evidence type="ECO:0000313" key="4">
    <source>
        <dbReference type="Proteomes" id="UP001141806"/>
    </source>
</evidence>
<comment type="caution">
    <text evidence="3">The sequence shown here is derived from an EMBL/GenBank/DDBJ whole genome shotgun (WGS) entry which is preliminary data.</text>
</comment>
<dbReference type="InterPro" id="IPR041266">
    <property type="entry name" value="EDS1_EP"/>
</dbReference>
<dbReference type="AlphaFoldDB" id="A0A9Q0JTL7"/>
<name>A0A9Q0JTL7_9MAGN</name>
<dbReference type="Proteomes" id="UP001141806">
    <property type="component" value="Unassembled WGS sequence"/>
</dbReference>
<reference evidence="3" key="1">
    <citation type="journal article" date="2023" name="Plant J.">
        <title>The genome of the king protea, Protea cynaroides.</title>
        <authorList>
            <person name="Chang J."/>
            <person name="Duong T.A."/>
            <person name="Schoeman C."/>
            <person name="Ma X."/>
            <person name="Roodt D."/>
            <person name="Barker N."/>
            <person name="Li Z."/>
            <person name="Van de Peer Y."/>
            <person name="Mizrachi E."/>
        </authorList>
    </citation>
    <scope>NUCLEOTIDE SEQUENCE</scope>
    <source>
        <tissue evidence="3">Young leaves</tissue>
    </source>
</reference>
<dbReference type="InterPro" id="IPR044214">
    <property type="entry name" value="EDS1-like"/>
</dbReference>
<gene>
    <name evidence="3" type="ORF">NE237_000110</name>
</gene>
<dbReference type="Pfam" id="PF18117">
    <property type="entry name" value="EDS1_EP"/>
    <property type="match status" value="1"/>
</dbReference>
<evidence type="ECO:0000259" key="2">
    <source>
        <dbReference type="Pfam" id="PF18117"/>
    </source>
</evidence>
<dbReference type="PANTHER" id="PTHR47090:SF2">
    <property type="entry name" value="PROTEIN EDS1-RELATED"/>
    <property type="match status" value="1"/>
</dbReference>
<proteinExistence type="predicted"/>
<dbReference type="EMBL" id="JAMYWD010000359">
    <property type="protein sequence ID" value="KAJ4949773.1"/>
    <property type="molecule type" value="Genomic_DNA"/>
</dbReference>
<evidence type="ECO:0000256" key="1">
    <source>
        <dbReference type="SAM" id="Coils"/>
    </source>
</evidence>
<feature type="coiled-coil region" evidence="1">
    <location>
        <begin position="7"/>
        <end position="41"/>
    </location>
</feature>
<feature type="domain" description="EDS1 EP" evidence="2">
    <location>
        <begin position="34"/>
        <end position="237"/>
    </location>
</feature>
<keyword evidence="4" id="KW-1185">Reference proteome</keyword>